<dbReference type="EC" id="2.7.1.33" evidence="7"/>
<dbReference type="GO" id="GO:0005524">
    <property type="term" value="F:ATP binding"/>
    <property type="evidence" value="ECO:0007669"/>
    <property type="project" value="UniProtKB-KW"/>
</dbReference>
<dbReference type="Proteomes" id="UP000276770">
    <property type="component" value="Unassembled WGS sequence"/>
</dbReference>
<dbReference type="InterPro" id="IPR011602">
    <property type="entry name" value="Type_II_PanK_bac"/>
</dbReference>
<evidence type="ECO:0000256" key="4">
    <source>
        <dbReference type="ARBA" id="ARBA00022777"/>
    </source>
</evidence>
<keyword evidence="3" id="KW-0547">Nucleotide-binding</keyword>
<dbReference type="GO" id="GO:0015937">
    <property type="term" value="P:coenzyme A biosynthetic process"/>
    <property type="evidence" value="ECO:0007669"/>
    <property type="project" value="UniProtKB-KW"/>
</dbReference>
<keyword evidence="8" id="KW-1185">Reference proteome</keyword>
<accession>A0A3L7JY47</accession>
<dbReference type="PANTHER" id="PTHR12280">
    <property type="entry name" value="PANTOTHENATE KINASE"/>
    <property type="match status" value="1"/>
</dbReference>
<dbReference type="EMBL" id="RCVZ01000015">
    <property type="protein sequence ID" value="RLQ93362.1"/>
    <property type="molecule type" value="Genomic_DNA"/>
</dbReference>
<dbReference type="Pfam" id="PF03630">
    <property type="entry name" value="Fumble"/>
    <property type="match status" value="1"/>
</dbReference>
<dbReference type="CDD" id="cd24085">
    <property type="entry name" value="ASKHA_NBD_PanK-II_bac"/>
    <property type="match status" value="1"/>
</dbReference>
<dbReference type="AlphaFoldDB" id="A0A3L7JY47"/>
<evidence type="ECO:0000256" key="5">
    <source>
        <dbReference type="ARBA" id="ARBA00022840"/>
    </source>
</evidence>
<keyword evidence="6" id="KW-0173">Coenzyme A biosynthesis</keyword>
<name>A0A3L7JY47_9BACI</name>
<dbReference type="NCBIfam" id="NF009842">
    <property type="entry name" value="PRK13317.1"/>
    <property type="match status" value="1"/>
</dbReference>
<reference evidence="7 8" key="1">
    <citation type="submission" date="2018-10" db="EMBL/GenBank/DDBJ databases">
        <title>Falsibacillus sp. genome draft.</title>
        <authorList>
            <person name="Shi S."/>
        </authorList>
    </citation>
    <scope>NUCLEOTIDE SEQUENCE [LARGE SCALE GENOMIC DNA]</scope>
    <source>
        <strain evidence="7 8">GY 10110</strain>
    </source>
</reference>
<evidence type="ECO:0000256" key="3">
    <source>
        <dbReference type="ARBA" id="ARBA00022741"/>
    </source>
</evidence>
<sequence length="269" mass="29033">MNTIGIDAGGSLIKIAYIENAHLHTKMFANDELGSLQSWLAILGGSSRFILTGGKAQKLKSVLGKGEVIQEFEATALGTDHLLMKTQKKPAGYILVMIGTGTSIQLVTEHKQLRLLGSGIGGGTIVGLGNLLTGSSDYHQLIQMADDGDRSRLDLLVKDIFESEDTPIPGELTASNFGKPGGIFGVRKEDQIAAVMNMVAETIVLLATQAAQTHQLKDIVFVGSTLNGNNFLKERLTMFQDMLDYKAHFIDRGSFAGAIGAMLWKRRQD</sequence>
<comment type="caution">
    <text evidence="7">The sequence shown here is derived from an EMBL/GenBank/DDBJ whole genome shotgun (WGS) entry which is preliminary data.</text>
</comment>
<evidence type="ECO:0000256" key="6">
    <source>
        <dbReference type="ARBA" id="ARBA00022993"/>
    </source>
</evidence>
<keyword evidence="1" id="KW-0963">Cytoplasm</keyword>
<dbReference type="PIRSF" id="PIRSF036940">
    <property type="entry name" value="PanK_bac_aCoA"/>
    <property type="match status" value="1"/>
</dbReference>
<dbReference type="InterPro" id="IPR004567">
    <property type="entry name" value="Type_II_PanK"/>
</dbReference>
<keyword evidence="5" id="KW-0067">ATP-binding</keyword>
<evidence type="ECO:0000313" key="7">
    <source>
        <dbReference type="EMBL" id="RLQ93362.1"/>
    </source>
</evidence>
<dbReference type="OrthoDB" id="358216at2"/>
<gene>
    <name evidence="7" type="primary">coaW</name>
    <name evidence="7" type="ORF">D9X91_18035</name>
</gene>
<proteinExistence type="predicted"/>
<organism evidence="7 8">
    <name type="scientific">Falsibacillus albus</name>
    <dbReference type="NCBI Taxonomy" id="2478915"/>
    <lineage>
        <taxon>Bacteria</taxon>
        <taxon>Bacillati</taxon>
        <taxon>Bacillota</taxon>
        <taxon>Bacilli</taxon>
        <taxon>Bacillales</taxon>
        <taxon>Bacillaceae</taxon>
        <taxon>Falsibacillus</taxon>
    </lineage>
</organism>
<evidence type="ECO:0000256" key="1">
    <source>
        <dbReference type="ARBA" id="ARBA00022490"/>
    </source>
</evidence>
<dbReference type="SUPFAM" id="SSF53067">
    <property type="entry name" value="Actin-like ATPase domain"/>
    <property type="match status" value="2"/>
</dbReference>
<keyword evidence="2 7" id="KW-0808">Transferase</keyword>
<dbReference type="GO" id="GO:0004594">
    <property type="term" value="F:pantothenate kinase activity"/>
    <property type="evidence" value="ECO:0007669"/>
    <property type="project" value="UniProtKB-EC"/>
</dbReference>
<dbReference type="PANTHER" id="PTHR12280:SF20">
    <property type="entry name" value="4'-PHOSPHOPANTETHEINE PHOSPHATASE"/>
    <property type="match status" value="1"/>
</dbReference>
<dbReference type="Gene3D" id="3.30.420.40">
    <property type="match status" value="1"/>
</dbReference>
<keyword evidence="4 7" id="KW-0418">Kinase</keyword>
<dbReference type="RefSeq" id="WP_121682052.1">
    <property type="nucleotide sequence ID" value="NZ_RCVZ01000015.1"/>
</dbReference>
<evidence type="ECO:0000313" key="8">
    <source>
        <dbReference type="Proteomes" id="UP000276770"/>
    </source>
</evidence>
<evidence type="ECO:0000256" key="2">
    <source>
        <dbReference type="ARBA" id="ARBA00022679"/>
    </source>
</evidence>
<dbReference type="GO" id="GO:0005829">
    <property type="term" value="C:cytosol"/>
    <property type="evidence" value="ECO:0007669"/>
    <property type="project" value="TreeGrafter"/>
</dbReference>
<dbReference type="InterPro" id="IPR043129">
    <property type="entry name" value="ATPase_NBD"/>
</dbReference>
<protein>
    <submittedName>
        <fullName evidence="7">Type II pantothenate kinase</fullName>
        <ecNumber evidence="7">2.7.1.33</ecNumber>
    </submittedName>
</protein>